<keyword evidence="1" id="KW-0862">Zinc</keyword>
<dbReference type="SUPFAM" id="SSF57756">
    <property type="entry name" value="Retrovirus zinc finger-like domains"/>
    <property type="match status" value="1"/>
</dbReference>
<accession>A0ABD0LF38</accession>
<dbReference type="InterPro" id="IPR001878">
    <property type="entry name" value="Znf_CCHC"/>
</dbReference>
<gene>
    <name evidence="4" type="ORF">BaRGS_00010667</name>
</gene>
<feature type="domain" description="CCHC-type" evidence="3">
    <location>
        <begin position="82"/>
        <end position="95"/>
    </location>
</feature>
<dbReference type="EMBL" id="JACVVK020000053">
    <property type="protein sequence ID" value="KAK7498079.1"/>
    <property type="molecule type" value="Genomic_DNA"/>
</dbReference>
<feature type="region of interest" description="Disordered" evidence="2">
    <location>
        <begin position="23"/>
        <end position="73"/>
    </location>
</feature>
<dbReference type="GO" id="GO:0008270">
    <property type="term" value="F:zinc ion binding"/>
    <property type="evidence" value="ECO:0007669"/>
    <property type="project" value="UniProtKB-KW"/>
</dbReference>
<evidence type="ECO:0000256" key="2">
    <source>
        <dbReference type="SAM" id="MobiDB-lite"/>
    </source>
</evidence>
<protein>
    <recommendedName>
        <fullName evidence="3">CCHC-type domain-containing protein</fullName>
    </recommendedName>
</protein>
<sequence length="312" mass="34552">KTLVGNAATVTQNVEQRKTRYIPPHRRGGFAGGRGFAEIPRTSQNYGSWKGRPGNENSMRGFGPLRGGKRGSPKKMEGQIQCYRCQAVGHKAKDCTANEQQSNLMQCFRCLGFNHRARDCTAKEPVYRDTQNPNRQENKDENTLAKTVGNVATTDACDLSDLELIDGCVNGFHIVVMKDSGATTAGIRRSLVQEGQYTGQKQIVRCFGHTQEFEIAKVYVESEYFTGELDCCVLDDPVVDLIIGRIKGKTVLDSRLQEVVADVAVVGDLRAAAPAVTRQMAAREKQDPVPLKGTDWQLQVNQDQLIQMQKDD</sequence>
<dbReference type="Pfam" id="PF00098">
    <property type="entry name" value="zf-CCHC"/>
    <property type="match status" value="1"/>
</dbReference>
<evidence type="ECO:0000313" key="5">
    <source>
        <dbReference type="Proteomes" id="UP001519460"/>
    </source>
</evidence>
<dbReference type="PANTHER" id="PTHR46888">
    <property type="entry name" value="ZINC KNUCKLE DOMAINCONTAINING PROTEIN-RELATED"/>
    <property type="match status" value="1"/>
</dbReference>
<organism evidence="4 5">
    <name type="scientific">Batillaria attramentaria</name>
    <dbReference type="NCBI Taxonomy" id="370345"/>
    <lineage>
        <taxon>Eukaryota</taxon>
        <taxon>Metazoa</taxon>
        <taxon>Spiralia</taxon>
        <taxon>Lophotrochozoa</taxon>
        <taxon>Mollusca</taxon>
        <taxon>Gastropoda</taxon>
        <taxon>Caenogastropoda</taxon>
        <taxon>Sorbeoconcha</taxon>
        <taxon>Cerithioidea</taxon>
        <taxon>Batillariidae</taxon>
        <taxon>Batillaria</taxon>
    </lineage>
</organism>
<dbReference type="AlphaFoldDB" id="A0ABD0LF38"/>
<keyword evidence="1" id="KW-0863">Zinc-finger</keyword>
<dbReference type="Gene3D" id="4.10.60.10">
    <property type="entry name" value="Zinc finger, CCHC-type"/>
    <property type="match status" value="1"/>
</dbReference>
<evidence type="ECO:0000313" key="4">
    <source>
        <dbReference type="EMBL" id="KAK7498079.1"/>
    </source>
</evidence>
<feature type="non-terminal residue" evidence="4">
    <location>
        <position position="312"/>
    </location>
</feature>
<name>A0ABD0LF38_9CAEN</name>
<dbReference type="PANTHER" id="PTHR46888:SF1">
    <property type="entry name" value="RIBONUCLEASE H"/>
    <property type="match status" value="1"/>
</dbReference>
<dbReference type="Proteomes" id="UP001519460">
    <property type="component" value="Unassembled WGS sequence"/>
</dbReference>
<keyword evidence="5" id="KW-1185">Reference proteome</keyword>
<comment type="caution">
    <text evidence="4">The sequence shown here is derived from an EMBL/GenBank/DDBJ whole genome shotgun (WGS) entry which is preliminary data.</text>
</comment>
<feature type="non-terminal residue" evidence="4">
    <location>
        <position position="1"/>
    </location>
</feature>
<dbReference type="SMART" id="SM00343">
    <property type="entry name" value="ZnF_C2HC"/>
    <property type="match status" value="2"/>
</dbReference>
<reference evidence="4 5" key="1">
    <citation type="journal article" date="2023" name="Sci. Data">
        <title>Genome assembly of the Korean intertidal mud-creeper Batillaria attramentaria.</title>
        <authorList>
            <person name="Patra A.K."/>
            <person name="Ho P.T."/>
            <person name="Jun S."/>
            <person name="Lee S.J."/>
            <person name="Kim Y."/>
            <person name="Won Y.J."/>
        </authorList>
    </citation>
    <scope>NUCLEOTIDE SEQUENCE [LARGE SCALE GENOMIC DNA]</scope>
    <source>
        <strain evidence="4">Wonlab-2016</strain>
    </source>
</reference>
<dbReference type="PROSITE" id="PS50158">
    <property type="entry name" value="ZF_CCHC"/>
    <property type="match status" value="1"/>
</dbReference>
<dbReference type="InterPro" id="IPR036875">
    <property type="entry name" value="Znf_CCHC_sf"/>
</dbReference>
<evidence type="ECO:0000259" key="3">
    <source>
        <dbReference type="PROSITE" id="PS50158"/>
    </source>
</evidence>
<evidence type="ECO:0000256" key="1">
    <source>
        <dbReference type="PROSITE-ProRule" id="PRU00047"/>
    </source>
</evidence>
<keyword evidence="1" id="KW-0479">Metal-binding</keyword>
<proteinExistence type="predicted"/>